<gene>
    <name evidence="1" type="ORF">G8E03_15095</name>
</gene>
<dbReference type="EMBL" id="CP049813">
    <property type="protein sequence ID" value="QIK42181.1"/>
    <property type="molecule type" value="Genomic_DNA"/>
</dbReference>
<protein>
    <recommendedName>
        <fullName evidence="3">DUF3396 domain-containing protein</fullName>
    </recommendedName>
</protein>
<dbReference type="AlphaFoldDB" id="A0A6G7VQ89"/>
<dbReference type="RefSeq" id="WP_166194447.1">
    <property type="nucleotide sequence ID" value="NZ_CP049813.1"/>
</dbReference>
<reference evidence="1 2" key="1">
    <citation type="submission" date="2020-03" db="EMBL/GenBank/DDBJ databases">
        <title>Complete genome sequence of Monaibacterium sp. ALG8 with diverse plasmids.</title>
        <authorList>
            <person name="Sun C."/>
        </authorList>
    </citation>
    <scope>NUCLEOTIDE SEQUENCE [LARGE SCALE GENOMIC DNA]</scope>
    <source>
        <strain evidence="1 2">ALG8</strain>
        <plasmid evidence="1 2">unnamed2</plasmid>
    </source>
</reference>
<name>A0A6G7VQ89_9RHOB</name>
<evidence type="ECO:0000313" key="2">
    <source>
        <dbReference type="Proteomes" id="UP000500791"/>
    </source>
</evidence>
<accession>A0A6G7VQ89</accession>
<keyword evidence="1" id="KW-0614">Plasmid</keyword>
<sequence>MIDLAAHRHRATDPALDFCLWPYERPSSPGKDALRTSALLWHSFEVAGNSHRMIPLVEAIRAAFGRFATVWGLKWDGRALSWEFYFYDYRREQRRRNVADFLGATAGVLPTSLGAPDHVPYFMFSVEVDGQTESLDQIDLYIGNPGSTVSSGICYGWTGQAMELRNFYFFFDAMEEAGAIRAKLTESAHMPGEPEDLTPWLWPQVQAQTIVVANKRQRDGIYFSRIGVDDLMFCADRLAYPEPIRAFLTRHRDALAHHLYDVGWDWEWRDGAPVPVKGSFYGLL</sequence>
<geneLocation type="plasmid" evidence="1 2">
    <name>unnamed2</name>
</geneLocation>
<organism evidence="1 2">
    <name type="scientific">Pontivivens nitratireducens</name>
    <dbReference type="NCBI Taxonomy" id="2758038"/>
    <lineage>
        <taxon>Bacteria</taxon>
        <taxon>Pseudomonadati</taxon>
        <taxon>Pseudomonadota</taxon>
        <taxon>Alphaproteobacteria</taxon>
        <taxon>Rhodobacterales</taxon>
        <taxon>Paracoccaceae</taxon>
        <taxon>Pontivivens</taxon>
    </lineage>
</organism>
<dbReference type="Proteomes" id="UP000500791">
    <property type="component" value="Plasmid unnamed2"/>
</dbReference>
<evidence type="ECO:0000313" key="1">
    <source>
        <dbReference type="EMBL" id="QIK42181.1"/>
    </source>
</evidence>
<dbReference type="KEGG" id="mon:G8E03_15095"/>
<keyword evidence="2" id="KW-1185">Reference proteome</keyword>
<proteinExistence type="predicted"/>
<evidence type="ECO:0008006" key="3">
    <source>
        <dbReference type="Google" id="ProtNLM"/>
    </source>
</evidence>